<dbReference type="SUPFAM" id="SSF46565">
    <property type="entry name" value="Chaperone J-domain"/>
    <property type="match status" value="1"/>
</dbReference>
<evidence type="ECO:0000313" key="4">
    <source>
        <dbReference type="EMBL" id="KAF9332573.1"/>
    </source>
</evidence>
<dbReference type="InterPro" id="IPR001623">
    <property type="entry name" value="DnaJ_domain"/>
</dbReference>
<sequence>MAVEECYICFEPIHCITEKVFEEEDDSTPSSSSSSPLSSSSSSSSSPSSPPSSSSSSSPLRTLPPRTSKRRAVYGRPGSSTGKKIPSPAKIGTLLGCGKEHQYCLECLAKYVDTEVKARHWPVCCPSSSCTRQISAKLIEAVLGEGALEWHMLGVEHAISNKAATTSSVDVAKKLLKVPETATADEIREAYKREALRTHPDRSTNIGGPDDAYYVLSNTERRREYDQARKSQSRYSSWSTTAEPHAEADTVFGGVFEELLRPEVENPRSFYSPIGMASGAALGFICGGVPGALLGGFGGKQLGQIRDHKGVSVMEAFGRLEHSHKAAIIATLAAKIFASLQ</sequence>
<keyword evidence="5" id="KW-1185">Reference proteome</keyword>
<accession>A0A9P5SNJ9</accession>
<dbReference type="GO" id="GO:0051082">
    <property type="term" value="F:unfolded protein binding"/>
    <property type="evidence" value="ECO:0007669"/>
    <property type="project" value="TreeGrafter"/>
</dbReference>
<dbReference type="GO" id="GO:0042026">
    <property type="term" value="P:protein refolding"/>
    <property type="evidence" value="ECO:0007669"/>
    <property type="project" value="TreeGrafter"/>
</dbReference>
<dbReference type="AlphaFoldDB" id="A0A9P5SNJ9"/>
<dbReference type="PANTHER" id="PTHR43096:SF52">
    <property type="entry name" value="DNAJ HOMOLOG 1, MITOCHONDRIAL-RELATED"/>
    <property type="match status" value="1"/>
</dbReference>
<feature type="domain" description="J" evidence="3">
    <location>
        <begin position="171"/>
        <end position="229"/>
    </location>
</feature>
<dbReference type="Pfam" id="PF00226">
    <property type="entry name" value="DnaJ"/>
    <property type="match status" value="1"/>
</dbReference>
<dbReference type="Gene3D" id="1.10.287.110">
    <property type="entry name" value="DnaJ domain"/>
    <property type="match status" value="1"/>
</dbReference>
<dbReference type="SUPFAM" id="SSF57850">
    <property type="entry name" value="RING/U-box"/>
    <property type="match status" value="1"/>
</dbReference>
<dbReference type="GO" id="GO:0005737">
    <property type="term" value="C:cytoplasm"/>
    <property type="evidence" value="ECO:0007669"/>
    <property type="project" value="TreeGrafter"/>
</dbReference>
<feature type="compositionally biased region" description="Low complexity" evidence="2">
    <location>
        <begin position="28"/>
        <end position="66"/>
    </location>
</feature>
<evidence type="ECO:0000313" key="5">
    <source>
        <dbReference type="Proteomes" id="UP000696485"/>
    </source>
</evidence>
<keyword evidence="1" id="KW-0143">Chaperone</keyword>
<comment type="caution">
    <text evidence="4">The sequence shown here is derived from an EMBL/GenBank/DDBJ whole genome shotgun (WGS) entry which is preliminary data.</text>
</comment>
<evidence type="ECO:0000256" key="1">
    <source>
        <dbReference type="ARBA" id="ARBA00023186"/>
    </source>
</evidence>
<feature type="region of interest" description="Disordered" evidence="2">
    <location>
        <begin position="21"/>
        <end position="86"/>
    </location>
</feature>
<dbReference type="InterPro" id="IPR036869">
    <property type="entry name" value="J_dom_sf"/>
</dbReference>
<name>A0A9P5SNJ9_9FUNG</name>
<dbReference type="PROSITE" id="PS50076">
    <property type="entry name" value="DNAJ_2"/>
    <property type="match status" value="1"/>
</dbReference>
<dbReference type="CDD" id="cd06257">
    <property type="entry name" value="DnaJ"/>
    <property type="match status" value="1"/>
</dbReference>
<evidence type="ECO:0000259" key="3">
    <source>
        <dbReference type="PROSITE" id="PS50076"/>
    </source>
</evidence>
<reference evidence="4" key="1">
    <citation type="journal article" date="2020" name="Fungal Divers.">
        <title>Resolving the Mortierellaceae phylogeny through synthesis of multi-gene phylogenetics and phylogenomics.</title>
        <authorList>
            <person name="Vandepol N."/>
            <person name="Liber J."/>
            <person name="Desiro A."/>
            <person name="Na H."/>
            <person name="Kennedy M."/>
            <person name="Barry K."/>
            <person name="Grigoriev I.V."/>
            <person name="Miller A.N."/>
            <person name="O'Donnell K."/>
            <person name="Stajich J.E."/>
            <person name="Bonito G."/>
        </authorList>
    </citation>
    <scope>NUCLEOTIDE SEQUENCE</scope>
    <source>
        <strain evidence="4">NVP1</strain>
    </source>
</reference>
<evidence type="ECO:0000256" key="2">
    <source>
        <dbReference type="SAM" id="MobiDB-lite"/>
    </source>
</evidence>
<dbReference type="Proteomes" id="UP000696485">
    <property type="component" value="Unassembled WGS sequence"/>
</dbReference>
<organism evidence="4 5">
    <name type="scientific">Podila minutissima</name>
    <dbReference type="NCBI Taxonomy" id="64525"/>
    <lineage>
        <taxon>Eukaryota</taxon>
        <taxon>Fungi</taxon>
        <taxon>Fungi incertae sedis</taxon>
        <taxon>Mucoromycota</taxon>
        <taxon>Mortierellomycotina</taxon>
        <taxon>Mortierellomycetes</taxon>
        <taxon>Mortierellales</taxon>
        <taxon>Mortierellaceae</taxon>
        <taxon>Podila</taxon>
    </lineage>
</organism>
<dbReference type="InterPro" id="IPR013083">
    <property type="entry name" value="Znf_RING/FYVE/PHD"/>
</dbReference>
<proteinExistence type="predicted"/>
<dbReference type="EMBL" id="JAAAUY010000252">
    <property type="protein sequence ID" value="KAF9332573.1"/>
    <property type="molecule type" value="Genomic_DNA"/>
</dbReference>
<dbReference type="PANTHER" id="PTHR43096">
    <property type="entry name" value="DNAJ HOMOLOG 1, MITOCHONDRIAL-RELATED"/>
    <property type="match status" value="1"/>
</dbReference>
<dbReference type="Gene3D" id="3.30.40.10">
    <property type="entry name" value="Zinc/RING finger domain, C3HC4 (zinc finger)"/>
    <property type="match status" value="1"/>
</dbReference>
<gene>
    <name evidence="4" type="ORF">BG006_004556</name>
</gene>
<protein>
    <recommendedName>
        <fullName evidence="3">J domain-containing protein</fullName>
    </recommendedName>
</protein>